<evidence type="ECO:0000313" key="2">
    <source>
        <dbReference type="EMBL" id="CAE6445825.1"/>
    </source>
</evidence>
<feature type="region of interest" description="Disordered" evidence="1">
    <location>
        <begin position="407"/>
        <end position="441"/>
    </location>
</feature>
<name>A0A8H3B2G1_9AGAM</name>
<feature type="compositionally biased region" description="Low complexity" evidence="1">
    <location>
        <begin position="427"/>
        <end position="438"/>
    </location>
</feature>
<proteinExistence type="predicted"/>
<protein>
    <submittedName>
        <fullName evidence="2">Uncharacterized protein</fullName>
    </submittedName>
</protein>
<dbReference type="EMBL" id="CAJMWT010002524">
    <property type="protein sequence ID" value="CAE6445825.1"/>
    <property type="molecule type" value="Genomic_DNA"/>
</dbReference>
<accession>A0A8H3B2G1</accession>
<dbReference type="Proteomes" id="UP000663843">
    <property type="component" value="Unassembled WGS sequence"/>
</dbReference>
<evidence type="ECO:0000256" key="1">
    <source>
        <dbReference type="SAM" id="MobiDB-lite"/>
    </source>
</evidence>
<sequence length="522" mass="57638">MPKIGISDEDKLWYFTGTKVGQQLYTYVNNSSVGGTGGRSPNGPGALKDEPVRKHRSFGHDFWRRANPGLHDEAIEVWRKEHNRKELNFGKLRKISFDAFAALPQAEREPWDAKAEEALKENHAQADGPLPSSAGHAKCYGAINKELDNVLKRGETNARVRLIGVIVHEPPDGTLKIERFLENGSEKRERLGLIFREATWTQQVAHNTLQHGVFPDPNVGPMELGVAVRRLNKAAAEVRWTRKELRPFQMHAAKWHNELQGIWIYGGPPSDLLTLVWIVKGLIDWGDNTVAMAMTLRSKRKIFWEKYITGPFEPRHMVLGMRYRFGSLSTNEEPKGLRGNTSKEYNPYTKLMLDLTGAKTVGADRQDMDCDPLATTSTAPVPLVTTALIPAPAPQCISLAIAPLDSAPPSESGSFPAPTVPNPTPSAPAASTAGAPVTRKSTTANTSAASCIPASLECSVHLVTRGASTSTVQQAQTWRRAGETPGESLQAHLDRYRHCCHRTECAENQVRDKGGRDERQRC</sequence>
<feature type="region of interest" description="Disordered" evidence="1">
    <location>
        <begin position="32"/>
        <end position="52"/>
    </location>
</feature>
<comment type="caution">
    <text evidence="2">The sequence shown here is derived from an EMBL/GenBank/DDBJ whole genome shotgun (WGS) entry which is preliminary data.</text>
</comment>
<dbReference type="AlphaFoldDB" id="A0A8H3B2G1"/>
<organism evidence="2 3">
    <name type="scientific">Rhizoctonia solani</name>
    <dbReference type="NCBI Taxonomy" id="456999"/>
    <lineage>
        <taxon>Eukaryota</taxon>
        <taxon>Fungi</taxon>
        <taxon>Dikarya</taxon>
        <taxon>Basidiomycota</taxon>
        <taxon>Agaricomycotina</taxon>
        <taxon>Agaricomycetes</taxon>
        <taxon>Cantharellales</taxon>
        <taxon>Ceratobasidiaceae</taxon>
        <taxon>Rhizoctonia</taxon>
    </lineage>
</organism>
<reference evidence="2" key="1">
    <citation type="submission" date="2021-01" db="EMBL/GenBank/DDBJ databases">
        <authorList>
            <person name="Kaushik A."/>
        </authorList>
    </citation>
    <scope>NUCLEOTIDE SEQUENCE</scope>
    <source>
        <strain evidence="2">AG2-2IIIB</strain>
    </source>
</reference>
<evidence type="ECO:0000313" key="3">
    <source>
        <dbReference type="Proteomes" id="UP000663843"/>
    </source>
</evidence>
<gene>
    <name evidence="2" type="ORF">RDB_LOCUS80740</name>
</gene>